<dbReference type="Proteomes" id="UP000257109">
    <property type="component" value="Unassembled WGS sequence"/>
</dbReference>
<feature type="non-terminal residue" evidence="1">
    <location>
        <position position="1"/>
    </location>
</feature>
<proteinExistence type="predicted"/>
<sequence length="99" mass="11472">MKEKKIGREMLSWRTKLEKLLCLKYLGSKSLAKTVVFQTMKDEPLSFHEITSSMKRRWNGSLRVAASGVAVVFHRQSHGMEEMRFSIVIVLEVSRVMEI</sequence>
<comment type="caution">
    <text evidence="1">The sequence shown here is derived from an EMBL/GenBank/DDBJ whole genome shotgun (WGS) entry which is preliminary data.</text>
</comment>
<evidence type="ECO:0000313" key="1">
    <source>
        <dbReference type="EMBL" id="RDY10401.1"/>
    </source>
</evidence>
<accession>A0A371I5W1</accession>
<dbReference type="OrthoDB" id="10668883at2759"/>
<keyword evidence="2" id="KW-1185">Reference proteome</keyword>
<reference evidence="1" key="1">
    <citation type="submission" date="2018-05" db="EMBL/GenBank/DDBJ databases">
        <title>Draft genome of Mucuna pruriens seed.</title>
        <authorList>
            <person name="Nnadi N.E."/>
            <person name="Vos R."/>
            <person name="Hasami M.H."/>
            <person name="Devisetty U.K."/>
            <person name="Aguiy J.C."/>
        </authorList>
    </citation>
    <scope>NUCLEOTIDE SEQUENCE [LARGE SCALE GENOMIC DNA]</scope>
    <source>
        <strain evidence="1">JCA_2017</strain>
    </source>
</reference>
<dbReference type="AlphaFoldDB" id="A0A371I5W1"/>
<dbReference type="EMBL" id="QJKJ01000849">
    <property type="protein sequence ID" value="RDY10401.1"/>
    <property type="molecule type" value="Genomic_DNA"/>
</dbReference>
<evidence type="ECO:0000313" key="2">
    <source>
        <dbReference type="Proteomes" id="UP000257109"/>
    </source>
</evidence>
<gene>
    <name evidence="1" type="ORF">CR513_05081</name>
</gene>
<organism evidence="1 2">
    <name type="scientific">Mucuna pruriens</name>
    <name type="common">Velvet bean</name>
    <name type="synonym">Dolichos pruriens</name>
    <dbReference type="NCBI Taxonomy" id="157652"/>
    <lineage>
        <taxon>Eukaryota</taxon>
        <taxon>Viridiplantae</taxon>
        <taxon>Streptophyta</taxon>
        <taxon>Embryophyta</taxon>
        <taxon>Tracheophyta</taxon>
        <taxon>Spermatophyta</taxon>
        <taxon>Magnoliopsida</taxon>
        <taxon>eudicotyledons</taxon>
        <taxon>Gunneridae</taxon>
        <taxon>Pentapetalae</taxon>
        <taxon>rosids</taxon>
        <taxon>fabids</taxon>
        <taxon>Fabales</taxon>
        <taxon>Fabaceae</taxon>
        <taxon>Papilionoideae</taxon>
        <taxon>50 kb inversion clade</taxon>
        <taxon>NPAAA clade</taxon>
        <taxon>indigoferoid/millettioid clade</taxon>
        <taxon>Phaseoleae</taxon>
        <taxon>Mucuna</taxon>
    </lineage>
</organism>
<name>A0A371I5W1_MUCPR</name>
<protein>
    <submittedName>
        <fullName evidence="1">Uncharacterized protein</fullName>
    </submittedName>
</protein>